<keyword evidence="2" id="KW-1185">Reference proteome</keyword>
<dbReference type="Proteomes" id="UP000030647">
    <property type="component" value="Unassembled WGS sequence"/>
</dbReference>
<dbReference type="HOGENOM" id="CLU_2700170_0_0_9"/>
<name>U4TXU0_9LACO</name>
<proteinExistence type="predicted"/>
<protein>
    <submittedName>
        <fullName evidence="1">Uncharacterized protein</fullName>
    </submittedName>
</protein>
<sequence>MAKHNVPIITFTTNGEAPIIQQTDTLFLGYQSGTTYFSEYEVHSRLPLQIMTRILLDAYVVRHPDAGEADNTK</sequence>
<dbReference type="AlphaFoldDB" id="U4TXU0"/>
<dbReference type="STRING" id="1231336.L248_0307"/>
<dbReference type="EMBL" id="KI271582">
    <property type="protein sequence ID" value="ERL66628.1"/>
    <property type="molecule type" value="Genomic_DNA"/>
</dbReference>
<organism evidence="1 2">
    <name type="scientific">Schleiferilactobacillus shenzhenensis LY-73</name>
    <dbReference type="NCBI Taxonomy" id="1231336"/>
    <lineage>
        <taxon>Bacteria</taxon>
        <taxon>Bacillati</taxon>
        <taxon>Bacillota</taxon>
        <taxon>Bacilli</taxon>
        <taxon>Lactobacillales</taxon>
        <taxon>Lactobacillaceae</taxon>
        <taxon>Schleiferilactobacillus</taxon>
    </lineage>
</organism>
<dbReference type="OrthoDB" id="2367514at2"/>
<evidence type="ECO:0000313" key="2">
    <source>
        <dbReference type="Proteomes" id="UP000030647"/>
    </source>
</evidence>
<accession>U4TXU0</accession>
<evidence type="ECO:0000313" key="1">
    <source>
        <dbReference type="EMBL" id="ERL66628.1"/>
    </source>
</evidence>
<reference evidence="2" key="1">
    <citation type="journal article" date="2013" name="Genome Announc.">
        <title>Whole-Genome Sequencing of Lactobacillus shenzhenensis Strain LY-73T.</title>
        <authorList>
            <person name="Lin Z."/>
            <person name="Liu Z."/>
            <person name="Yang R."/>
            <person name="Zou Y."/>
            <person name="Wan D."/>
            <person name="Chen J."/>
            <person name="Guo M."/>
            <person name="Zhao J."/>
            <person name="Fang C."/>
            <person name="Yang R."/>
            <person name="Liu F."/>
        </authorList>
    </citation>
    <scope>NUCLEOTIDE SEQUENCE [LARGE SCALE GENOMIC DNA]</scope>
    <source>
        <strain evidence="2">LY-73</strain>
    </source>
</reference>
<dbReference type="eggNOG" id="COG1737">
    <property type="taxonomic scope" value="Bacteria"/>
</dbReference>
<gene>
    <name evidence="1" type="ORF">L248_0307</name>
</gene>